<keyword evidence="2" id="KW-1185">Reference proteome</keyword>
<comment type="caution">
    <text evidence="1">The sequence shown here is derived from an EMBL/GenBank/DDBJ whole genome shotgun (WGS) entry which is preliminary data.</text>
</comment>
<evidence type="ECO:0000313" key="1">
    <source>
        <dbReference type="EMBL" id="MFC7291648.1"/>
    </source>
</evidence>
<dbReference type="EMBL" id="JBHTBR010000004">
    <property type="protein sequence ID" value="MFC7291648.1"/>
    <property type="molecule type" value="Genomic_DNA"/>
</dbReference>
<organism evidence="1 2">
    <name type="scientific">Hirschia litorea</name>
    <dbReference type="NCBI Taxonomy" id="1199156"/>
    <lineage>
        <taxon>Bacteria</taxon>
        <taxon>Pseudomonadati</taxon>
        <taxon>Pseudomonadota</taxon>
        <taxon>Alphaproteobacteria</taxon>
        <taxon>Hyphomonadales</taxon>
        <taxon>Hyphomonadaceae</taxon>
        <taxon>Hirschia</taxon>
    </lineage>
</organism>
<name>A0ABW2IKT1_9PROT</name>
<protein>
    <submittedName>
        <fullName evidence="1">Cupin</fullName>
    </submittedName>
</protein>
<sequence length="105" mass="11796">MPTLFNNLTKFTADRAWGAKDIALIEGASVRLHWTDKPYKWHINDGNEVFMVIDGMVEMDYKLNGKIHTASLGPNDIFMAELGDEHIARPIGEARILVIEKQGSV</sequence>
<gene>
    <name evidence="1" type="ORF">ACFQS8_08475</name>
</gene>
<dbReference type="InterPro" id="IPR011051">
    <property type="entry name" value="RmlC_Cupin_sf"/>
</dbReference>
<accession>A0ABW2IKT1</accession>
<proteinExistence type="predicted"/>
<dbReference type="SUPFAM" id="SSF51182">
    <property type="entry name" value="RmlC-like cupins"/>
    <property type="match status" value="1"/>
</dbReference>
<evidence type="ECO:0000313" key="2">
    <source>
        <dbReference type="Proteomes" id="UP001596492"/>
    </source>
</evidence>
<dbReference type="Gene3D" id="2.60.120.10">
    <property type="entry name" value="Jelly Rolls"/>
    <property type="match status" value="1"/>
</dbReference>
<dbReference type="RefSeq" id="WP_382166885.1">
    <property type="nucleotide sequence ID" value="NZ_JBHTBR010000004.1"/>
</dbReference>
<reference evidence="2" key="1">
    <citation type="journal article" date="2019" name="Int. J. Syst. Evol. Microbiol.">
        <title>The Global Catalogue of Microorganisms (GCM) 10K type strain sequencing project: providing services to taxonomists for standard genome sequencing and annotation.</title>
        <authorList>
            <consortium name="The Broad Institute Genomics Platform"/>
            <consortium name="The Broad Institute Genome Sequencing Center for Infectious Disease"/>
            <person name="Wu L."/>
            <person name="Ma J."/>
        </authorList>
    </citation>
    <scope>NUCLEOTIDE SEQUENCE [LARGE SCALE GENOMIC DNA]</scope>
    <source>
        <strain evidence="2">CCUG 51308</strain>
    </source>
</reference>
<dbReference type="InterPro" id="IPR014710">
    <property type="entry name" value="RmlC-like_jellyroll"/>
</dbReference>
<dbReference type="Proteomes" id="UP001596492">
    <property type="component" value="Unassembled WGS sequence"/>
</dbReference>